<feature type="compositionally biased region" description="Basic and acidic residues" evidence="1">
    <location>
        <begin position="26"/>
        <end position="37"/>
    </location>
</feature>
<evidence type="ECO:0000256" key="1">
    <source>
        <dbReference type="SAM" id="MobiDB-lite"/>
    </source>
</evidence>
<dbReference type="Proteomes" id="UP000221538">
    <property type="component" value="Unassembled WGS sequence"/>
</dbReference>
<reference evidence="2 3" key="1">
    <citation type="journal article" date="2013" name="Biodegradation">
        <title>Occurrence of 4-tert-butylphenol (4-t-BP) biodegradation in an aquatic sample caused by the presence of Spirodela polyrrhiza and isolation of a 4-t-BP-utilizing bacterium.</title>
        <authorList>
            <person name="Ogata Y."/>
            <person name="Toyama T."/>
            <person name="Yu N."/>
            <person name="Wang X."/>
            <person name="Sei K."/>
            <person name="Ike M."/>
        </authorList>
    </citation>
    <scope>NUCLEOTIDE SEQUENCE [LARGE SCALE GENOMIC DNA]</scope>
    <source>
        <strain evidence="2 3">OMI</strain>
    </source>
</reference>
<proteinExistence type="predicted"/>
<protein>
    <submittedName>
        <fullName evidence="2">Uncharacterized protein</fullName>
    </submittedName>
</protein>
<accession>A0A292ZNA4</accession>
<gene>
    <name evidence="2" type="ORF">SFOMI_4941</name>
</gene>
<dbReference type="AlphaFoldDB" id="A0A292ZNA4"/>
<reference evidence="2 3" key="2">
    <citation type="journal article" date="2013" name="Environ. Sci. Technol.">
        <title>The 4-tert-butylphenol-utilizing bacterium Sphingobium fuliginis OMI can degrade bisphenols via phenolic ring hydroxylation and meta-cleavage pathway.</title>
        <authorList>
            <person name="Ogata Y."/>
            <person name="Goda S."/>
            <person name="Toyama T."/>
            <person name="Sei K."/>
            <person name="Ike M."/>
        </authorList>
    </citation>
    <scope>NUCLEOTIDE SEQUENCE [LARGE SCALE GENOMIC DNA]</scope>
    <source>
        <strain evidence="2 3">OMI</strain>
    </source>
</reference>
<sequence length="54" mass="5879">MISNANGGMSPTFDMFTIGRGGRNAYDSRKHPADDKPSITVILLGPDDRNQRDA</sequence>
<name>A0A292ZNA4_SPHSA</name>
<dbReference type="EMBL" id="BEWI01000032">
    <property type="protein sequence ID" value="GAY24361.1"/>
    <property type="molecule type" value="Genomic_DNA"/>
</dbReference>
<organism evidence="2 3">
    <name type="scientific">Sphingobium fuliginis (strain ATCC 27551)</name>
    <dbReference type="NCBI Taxonomy" id="336203"/>
    <lineage>
        <taxon>Bacteria</taxon>
        <taxon>Pseudomonadati</taxon>
        <taxon>Pseudomonadota</taxon>
        <taxon>Alphaproteobacteria</taxon>
        <taxon>Sphingomonadales</taxon>
        <taxon>Sphingomonadaceae</taxon>
        <taxon>Sphingobium</taxon>
    </lineage>
</organism>
<evidence type="ECO:0000313" key="2">
    <source>
        <dbReference type="EMBL" id="GAY24361.1"/>
    </source>
</evidence>
<comment type="caution">
    <text evidence="2">The sequence shown here is derived from an EMBL/GenBank/DDBJ whole genome shotgun (WGS) entry which is preliminary data.</text>
</comment>
<feature type="region of interest" description="Disordered" evidence="1">
    <location>
        <begin position="21"/>
        <end position="54"/>
    </location>
</feature>
<evidence type="ECO:0000313" key="3">
    <source>
        <dbReference type="Proteomes" id="UP000221538"/>
    </source>
</evidence>
<dbReference type="RefSeq" id="WP_158230086.1">
    <property type="nucleotide sequence ID" value="NZ_BEWI01000032.1"/>
</dbReference>